<feature type="compositionally biased region" description="Polar residues" evidence="1">
    <location>
        <begin position="1"/>
        <end position="21"/>
    </location>
</feature>
<feature type="region of interest" description="Disordered" evidence="1">
    <location>
        <begin position="1"/>
        <end position="155"/>
    </location>
</feature>
<name>A0A564Z209_HYMDI</name>
<reference evidence="2 3" key="1">
    <citation type="submission" date="2019-07" db="EMBL/GenBank/DDBJ databases">
        <authorList>
            <person name="Jastrzebski P J."/>
            <person name="Paukszto L."/>
            <person name="Jastrzebski P J."/>
        </authorList>
    </citation>
    <scope>NUCLEOTIDE SEQUENCE [LARGE SCALE GENOMIC DNA]</scope>
    <source>
        <strain evidence="2 3">WMS-il1</strain>
    </source>
</reference>
<dbReference type="EMBL" id="CABIJS010000555">
    <property type="protein sequence ID" value="VUZ53567.1"/>
    <property type="molecule type" value="Genomic_DNA"/>
</dbReference>
<sequence>MEQKVSNGISNGSVDGSNSCKKLTASPLYREKRQDTPHPVKGLKKPIGAPTVQSDTDDVKDPAFDGVQAKMHSSTSLSSGKKGRPTIQSHRCRLLGGGPMREPDTTKDEIAVTELSPQKCSPTQSLKGVEVASDKTSSQSSKSSNSSITNNLPDCLKPFAGEIAEILSQPLELPTPPSSPRFVKKVPISEAVKLSFSLSSESDSDETVKETPDPDDCSDVERRSKGNTTDSDESKSQPGEELNDDGSSESKNSESSRKPSKESNGSSGQSRSKSGTNKQKHSKMLREMAKLSLEEDDKDVFQLQSSPAAKEPPDEIINEVSEYMKKTAYKISSRVRTPFTNIQRDAKISPTAKSQKLARETVRKLGLHRFNYRNPVKKPTSPFSSEISKDSRMEDLEDSSDVIVQKVGDQQRQNETSDTDSKDASSYEDMKLFHTRYFASSDQEDEYPIGRKYDFYKTLKPKIFPDNYIASTMPLSPGITVGRRYFG</sequence>
<dbReference type="Proteomes" id="UP000321570">
    <property type="component" value="Unassembled WGS sequence"/>
</dbReference>
<evidence type="ECO:0000313" key="2">
    <source>
        <dbReference type="EMBL" id="VUZ53567.1"/>
    </source>
</evidence>
<organism evidence="2 3">
    <name type="scientific">Hymenolepis diminuta</name>
    <name type="common">Rat tapeworm</name>
    <dbReference type="NCBI Taxonomy" id="6216"/>
    <lineage>
        <taxon>Eukaryota</taxon>
        <taxon>Metazoa</taxon>
        <taxon>Spiralia</taxon>
        <taxon>Lophotrochozoa</taxon>
        <taxon>Platyhelminthes</taxon>
        <taxon>Cestoda</taxon>
        <taxon>Eucestoda</taxon>
        <taxon>Cyclophyllidea</taxon>
        <taxon>Hymenolepididae</taxon>
        <taxon>Hymenolepis</taxon>
    </lineage>
</organism>
<feature type="compositionally biased region" description="Basic and acidic residues" evidence="1">
    <location>
        <begin position="284"/>
        <end position="293"/>
    </location>
</feature>
<feature type="region of interest" description="Disordered" evidence="1">
    <location>
        <begin position="195"/>
        <end position="314"/>
    </location>
</feature>
<keyword evidence="3" id="KW-1185">Reference proteome</keyword>
<proteinExistence type="predicted"/>
<feature type="compositionally biased region" description="Low complexity" evidence="1">
    <location>
        <begin position="262"/>
        <end position="275"/>
    </location>
</feature>
<evidence type="ECO:0000313" key="3">
    <source>
        <dbReference type="Proteomes" id="UP000321570"/>
    </source>
</evidence>
<gene>
    <name evidence="2" type="ORF">WMSIL1_LOCUS11775</name>
</gene>
<feature type="compositionally biased region" description="Polar residues" evidence="1">
    <location>
        <begin position="115"/>
        <end position="126"/>
    </location>
</feature>
<feature type="compositionally biased region" description="Low complexity" evidence="1">
    <location>
        <begin position="134"/>
        <end position="147"/>
    </location>
</feature>
<feature type="compositionally biased region" description="Basic and acidic residues" evidence="1">
    <location>
        <begin position="29"/>
        <end position="38"/>
    </location>
</feature>
<accession>A0A564Z209</accession>
<evidence type="ECO:0000256" key="1">
    <source>
        <dbReference type="SAM" id="MobiDB-lite"/>
    </source>
</evidence>
<dbReference type="AlphaFoldDB" id="A0A564Z209"/>
<protein>
    <submittedName>
        <fullName evidence="2">Uncharacterized protein</fullName>
    </submittedName>
</protein>
<feature type="compositionally biased region" description="Basic and acidic residues" evidence="1">
    <location>
        <begin position="251"/>
        <end position="261"/>
    </location>
</feature>
<feature type="compositionally biased region" description="Basic and acidic residues" evidence="1">
    <location>
        <begin position="101"/>
        <end position="110"/>
    </location>
</feature>
<feature type="region of interest" description="Disordered" evidence="1">
    <location>
        <begin position="373"/>
        <end position="425"/>
    </location>
</feature>